<keyword evidence="2" id="KW-1185">Reference proteome</keyword>
<organism evidence="1 2">
    <name type="scientific">Popillia japonica</name>
    <name type="common">Japanese beetle</name>
    <dbReference type="NCBI Taxonomy" id="7064"/>
    <lineage>
        <taxon>Eukaryota</taxon>
        <taxon>Metazoa</taxon>
        <taxon>Ecdysozoa</taxon>
        <taxon>Arthropoda</taxon>
        <taxon>Hexapoda</taxon>
        <taxon>Insecta</taxon>
        <taxon>Pterygota</taxon>
        <taxon>Neoptera</taxon>
        <taxon>Endopterygota</taxon>
        <taxon>Coleoptera</taxon>
        <taxon>Polyphaga</taxon>
        <taxon>Scarabaeiformia</taxon>
        <taxon>Scarabaeidae</taxon>
        <taxon>Rutelinae</taxon>
        <taxon>Popillia</taxon>
    </lineage>
</organism>
<sequence length="162" mass="17474">LGEECTTDDNCRHTFANCIGVCRCLPGYVISENGRNNCRHTFANCIGVCRCLPGYVISENGRRCNCRHTFANCIGVCRCLPGYVISENGRRCLQAATEFTDPCDELAQCSTYLSGSFCQNNTCTCNPGSQATDQLALAISGDADAHQDITTPQTVVASLRAV</sequence>
<reference evidence="1 2" key="1">
    <citation type="journal article" date="2024" name="BMC Genomics">
        <title>De novo assembly and annotation of Popillia japonica's genome with initial clues to its potential as an invasive pest.</title>
        <authorList>
            <person name="Cucini C."/>
            <person name="Boschi S."/>
            <person name="Funari R."/>
            <person name="Cardaioli E."/>
            <person name="Iannotti N."/>
            <person name="Marturano G."/>
            <person name="Paoli F."/>
            <person name="Bruttini M."/>
            <person name="Carapelli A."/>
            <person name="Frati F."/>
            <person name="Nardi F."/>
        </authorList>
    </citation>
    <scope>NUCLEOTIDE SEQUENCE [LARGE SCALE GENOMIC DNA]</scope>
    <source>
        <strain evidence="1">DMR45628</strain>
    </source>
</reference>
<evidence type="ECO:0000313" key="1">
    <source>
        <dbReference type="EMBL" id="KAK9667528.1"/>
    </source>
</evidence>
<accession>A0AAW1GYD3</accession>
<gene>
    <name evidence="1" type="ORF">QE152_g41304</name>
</gene>
<feature type="non-terminal residue" evidence="1">
    <location>
        <position position="1"/>
    </location>
</feature>
<protein>
    <submittedName>
        <fullName evidence="1">Uncharacterized protein</fullName>
    </submittedName>
</protein>
<name>A0AAW1GYD3_POPJA</name>
<dbReference type="Proteomes" id="UP001458880">
    <property type="component" value="Unassembled WGS sequence"/>
</dbReference>
<proteinExistence type="predicted"/>
<dbReference type="AlphaFoldDB" id="A0AAW1GYD3"/>
<evidence type="ECO:0000313" key="2">
    <source>
        <dbReference type="Proteomes" id="UP001458880"/>
    </source>
</evidence>
<comment type="caution">
    <text evidence="1">The sequence shown here is derived from an EMBL/GenBank/DDBJ whole genome shotgun (WGS) entry which is preliminary data.</text>
</comment>
<dbReference type="EMBL" id="JASPKY010002766">
    <property type="protein sequence ID" value="KAK9667528.1"/>
    <property type="molecule type" value="Genomic_DNA"/>
</dbReference>